<sequence length="118" mass="12871">MGVRGIFQGDMRTTAHLAIRHTGNELPLRRRMVELGPWKGTTYIDLDRFPAPGLDLKTLDHFLHVPHQNPLIGKGYVHRKTARDEADAVAPATVATITAVVAEAGPIVETGGAIKMVR</sequence>
<dbReference type="KEGG" id="apuu:APUU_80635S"/>
<dbReference type="Proteomes" id="UP000654913">
    <property type="component" value="Chromosome 8"/>
</dbReference>
<dbReference type="AlphaFoldDB" id="A0A7R7XZ07"/>
<proteinExistence type="predicted"/>
<keyword evidence="2" id="KW-1185">Reference proteome</keyword>
<protein>
    <submittedName>
        <fullName evidence="1">Uncharacterized protein</fullName>
    </submittedName>
</protein>
<evidence type="ECO:0000313" key="2">
    <source>
        <dbReference type="Proteomes" id="UP000654913"/>
    </source>
</evidence>
<reference evidence="1" key="2">
    <citation type="submission" date="2021-02" db="EMBL/GenBank/DDBJ databases">
        <title>Aspergillus puulaauensis MK2 genome sequence.</title>
        <authorList>
            <person name="Futagami T."/>
            <person name="Mori K."/>
            <person name="Kadooka C."/>
            <person name="Tanaka T."/>
        </authorList>
    </citation>
    <scope>NUCLEOTIDE SEQUENCE</scope>
    <source>
        <strain evidence="1">MK2</strain>
    </source>
</reference>
<dbReference type="EMBL" id="AP024450">
    <property type="protein sequence ID" value="BCS30331.1"/>
    <property type="molecule type" value="Genomic_DNA"/>
</dbReference>
<name>A0A7R7XZ07_9EURO</name>
<evidence type="ECO:0000313" key="1">
    <source>
        <dbReference type="EMBL" id="BCS30331.1"/>
    </source>
</evidence>
<gene>
    <name evidence="1" type="ORF">APUU_80635S</name>
</gene>
<organism evidence="1 2">
    <name type="scientific">Aspergillus puulaauensis</name>
    <dbReference type="NCBI Taxonomy" id="1220207"/>
    <lineage>
        <taxon>Eukaryota</taxon>
        <taxon>Fungi</taxon>
        <taxon>Dikarya</taxon>
        <taxon>Ascomycota</taxon>
        <taxon>Pezizomycotina</taxon>
        <taxon>Eurotiomycetes</taxon>
        <taxon>Eurotiomycetidae</taxon>
        <taxon>Eurotiales</taxon>
        <taxon>Aspergillaceae</taxon>
        <taxon>Aspergillus</taxon>
    </lineage>
</organism>
<reference evidence="1" key="1">
    <citation type="submission" date="2021-01" db="EMBL/GenBank/DDBJ databases">
        <authorList>
            <consortium name="Aspergillus puulaauensis MK2 genome sequencing consortium"/>
            <person name="Kazuki M."/>
            <person name="Futagami T."/>
        </authorList>
    </citation>
    <scope>NUCLEOTIDE SEQUENCE</scope>
    <source>
        <strain evidence="1">MK2</strain>
    </source>
</reference>
<dbReference type="RefSeq" id="XP_041562517.1">
    <property type="nucleotide sequence ID" value="XM_041696937.1"/>
</dbReference>
<dbReference type="GeneID" id="64980329"/>
<accession>A0A7R7XZ07</accession>